<dbReference type="GO" id="GO:0005737">
    <property type="term" value="C:cytoplasm"/>
    <property type="evidence" value="ECO:0007669"/>
    <property type="project" value="UniProtKB-SubCell"/>
</dbReference>
<dbReference type="PROSITE" id="PS51154">
    <property type="entry name" value="MACRO"/>
    <property type="match status" value="1"/>
</dbReference>
<dbReference type="Gene3D" id="3.40.220.10">
    <property type="entry name" value="Leucine Aminopeptidase, subunit E, domain 1"/>
    <property type="match status" value="1"/>
</dbReference>
<dbReference type="Proteomes" id="UP000838412">
    <property type="component" value="Chromosome 9"/>
</dbReference>
<keyword evidence="5" id="KW-0862">Zinc</keyword>
<dbReference type="GO" id="GO:0016567">
    <property type="term" value="P:protein ubiquitination"/>
    <property type="evidence" value="ECO:0007669"/>
    <property type="project" value="UniProtKB-UniRule"/>
</dbReference>
<evidence type="ECO:0000256" key="5">
    <source>
        <dbReference type="RuleBase" id="RU367105"/>
    </source>
</evidence>
<feature type="region of interest" description="Disordered" evidence="6">
    <location>
        <begin position="141"/>
        <end position="160"/>
    </location>
</feature>
<feature type="compositionally biased region" description="Polar residues" evidence="6">
    <location>
        <begin position="22"/>
        <end position="40"/>
    </location>
</feature>
<comment type="pathway">
    <text evidence="2 5">Protein modification; protein ubiquitination.</text>
</comment>
<dbReference type="SMART" id="SM00506">
    <property type="entry name" value="A1pp"/>
    <property type="match status" value="1"/>
</dbReference>
<dbReference type="UniPathway" id="UPA00143"/>
<dbReference type="InterPro" id="IPR043472">
    <property type="entry name" value="Macro_dom-like"/>
</dbReference>
<dbReference type="Gene3D" id="3.30.390.130">
    <property type="match status" value="1"/>
</dbReference>
<dbReference type="InterPro" id="IPR039398">
    <property type="entry name" value="Deltex_fam"/>
</dbReference>
<keyword evidence="3 5" id="KW-0808">Transferase</keyword>
<dbReference type="CDD" id="cd02907">
    <property type="entry name" value="Macro_Af1521_BAL-like"/>
    <property type="match status" value="1"/>
</dbReference>
<organism evidence="8 9">
    <name type="scientific">Branchiostoma lanceolatum</name>
    <name type="common">Common lancelet</name>
    <name type="synonym">Amphioxus lanceolatum</name>
    <dbReference type="NCBI Taxonomy" id="7740"/>
    <lineage>
        <taxon>Eukaryota</taxon>
        <taxon>Metazoa</taxon>
        <taxon>Chordata</taxon>
        <taxon>Cephalochordata</taxon>
        <taxon>Leptocardii</taxon>
        <taxon>Amphioxiformes</taxon>
        <taxon>Branchiostomatidae</taxon>
        <taxon>Branchiostoma</taxon>
    </lineage>
</organism>
<comment type="subcellular location">
    <subcellularLocation>
        <location evidence="5">Cytoplasm</location>
    </subcellularLocation>
</comment>
<evidence type="ECO:0000256" key="3">
    <source>
        <dbReference type="ARBA" id="ARBA00022679"/>
    </source>
</evidence>
<keyword evidence="5" id="KW-0863">Zinc-finger</keyword>
<evidence type="ECO:0000313" key="9">
    <source>
        <dbReference type="Proteomes" id="UP000838412"/>
    </source>
</evidence>
<dbReference type="EMBL" id="OV696694">
    <property type="protein sequence ID" value="CAH1274664.1"/>
    <property type="molecule type" value="Genomic_DNA"/>
</dbReference>
<dbReference type="SUPFAM" id="SSF52949">
    <property type="entry name" value="Macro domain-like"/>
    <property type="match status" value="1"/>
</dbReference>
<proteinExistence type="inferred from homology"/>
<dbReference type="AlphaFoldDB" id="A0A8K0EZD7"/>
<evidence type="ECO:0000256" key="6">
    <source>
        <dbReference type="SAM" id="MobiDB-lite"/>
    </source>
</evidence>
<dbReference type="InterPro" id="IPR002589">
    <property type="entry name" value="Macro_dom"/>
</dbReference>
<feature type="compositionally biased region" description="Basic and acidic residues" evidence="6">
    <location>
        <begin position="100"/>
        <end position="117"/>
    </location>
</feature>
<gene>
    <name evidence="8" type="primary">DTX3L</name>
    <name evidence="8" type="ORF">BLAG_LOCUS25606</name>
</gene>
<accession>A0A8K0EZD7</accession>
<sequence length="447" mass="48942">MQELPMGSSPSKEGKNEVSDMESYSQTASHVDTVNKNNNGGDLKATEDSKQEHATGKDDVCGARAMSTAPEAELENQRCPGLSAAERISKRTDSNGQENASKELAKPEVENNERWQDEEASSTMTEMVIPGMQIYIDNDKEESNNSHIPKGTNKSAKATVADGKEQMASETAIELDAVKVEFIQKVDVVVNAANNRLDHKGGVALAISNAGGRRIQEESRDYVMKHGTLKIGQAMHTGAGNMPCKHVIHTVGPMWDSHSDRETVKKQLRKALTNVLQYASDTLQATSIAIPAISAGIYGVPVDVCAKQLMLATLTFAQAPIGNNTLRHIKFVNIDYQVNRAFVRVFSCGLPPIYDHCHPNPGRLYAGADRHAYLPDNKEGREILQLLKTAFDNRLVFTVGTSATTGQTNVVTWNDIHHKTSIDGSFGYPDPDYLRRVREELAAKGIR</sequence>
<evidence type="ECO:0000256" key="4">
    <source>
        <dbReference type="ARBA" id="ARBA00022723"/>
    </source>
</evidence>
<feature type="domain" description="Macro" evidence="7">
    <location>
        <begin position="157"/>
        <end position="350"/>
    </location>
</feature>
<evidence type="ECO:0000259" key="7">
    <source>
        <dbReference type="PROSITE" id="PS51154"/>
    </source>
</evidence>
<comment type="catalytic activity">
    <reaction evidence="1 5">
        <text>S-ubiquitinyl-[E2 ubiquitin-conjugating enzyme]-L-cysteine + [acceptor protein]-L-lysine = [E2 ubiquitin-conjugating enzyme]-L-cysteine + N(6)-ubiquitinyl-[acceptor protein]-L-lysine.</text>
        <dbReference type="EC" id="2.3.2.27"/>
    </reaction>
</comment>
<reference evidence="8" key="1">
    <citation type="submission" date="2022-01" db="EMBL/GenBank/DDBJ databases">
        <authorList>
            <person name="Braso-Vives M."/>
        </authorList>
    </citation>
    <scope>NUCLEOTIDE SEQUENCE</scope>
</reference>
<dbReference type="PANTHER" id="PTHR12622">
    <property type="entry name" value="DELTEX-RELATED"/>
    <property type="match status" value="1"/>
</dbReference>
<dbReference type="GO" id="GO:0007219">
    <property type="term" value="P:Notch signaling pathway"/>
    <property type="evidence" value="ECO:0007669"/>
    <property type="project" value="InterPro"/>
</dbReference>
<keyword evidence="9" id="KW-1185">Reference proteome</keyword>
<name>A0A8K0EZD7_BRALA</name>
<dbReference type="GO" id="GO:0008270">
    <property type="term" value="F:zinc ion binding"/>
    <property type="evidence" value="ECO:0007669"/>
    <property type="project" value="UniProtKB-KW"/>
</dbReference>
<keyword evidence="5" id="KW-0963">Cytoplasm</keyword>
<keyword evidence="4 5" id="KW-0479">Metal-binding</keyword>
<dbReference type="OrthoDB" id="527344at2759"/>
<dbReference type="GO" id="GO:0061630">
    <property type="term" value="F:ubiquitin protein ligase activity"/>
    <property type="evidence" value="ECO:0007669"/>
    <property type="project" value="UniProtKB-UniRule"/>
</dbReference>
<feature type="region of interest" description="Disordered" evidence="6">
    <location>
        <begin position="1"/>
        <end position="122"/>
    </location>
</feature>
<evidence type="ECO:0000256" key="1">
    <source>
        <dbReference type="ARBA" id="ARBA00000900"/>
    </source>
</evidence>
<protein>
    <recommendedName>
        <fullName evidence="5">E3 ubiquitin-protein ligase</fullName>
        <ecNumber evidence="5">2.3.2.27</ecNumber>
    </recommendedName>
</protein>
<dbReference type="Pfam" id="PF18102">
    <property type="entry name" value="DTC"/>
    <property type="match status" value="1"/>
</dbReference>
<dbReference type="InterPro" id="IPR039399">
    <property type="entry name" value="Deltex_C_sf"/>
</dbReference>
<dbReference type="EC" id="2.3.2.27" evidence="5"/>
<comment type="similarity">
    <text evidence="5">Belongs to the Deltex family.</text>
</comment>
<evidence type="ECO:0000313" key="8">
    <source>
        <dbReference type="EMBL" id="CAH1274664.1"/>
    </source>
</evidence>
<feature type="compositionally biased region" description="Basic and acidic residues" evidence="6">
    <location>
        <begin position="44"/>
        <end position="61"/>
    </location>
</feature>
<dbReference type="Pfam" id="PF01661">
    <property type="entry name" value="Macro"/>
    <property type="match status" value="1"/>
</dbReference>
<evidence type="ECO:0000256" key="2">
    <source>
        <dbReference type="ARBA" id="ARBA00004906"/>
    </source>
</evidence>
<dbReference type="InterPro" id="IPR039396">
    <property type="entry name" value="Deltex_C"/>
</dbReference>